<protein>
    <submittedName>
        <fullName evidence="1">Uncharacterized protein</fullName>
    </submittedName>
</protein>
<accession>A0A087SX39</accession>
<evidence type="ECO:0000313" key="2">
    <source>
        <dbReference type="Proteomes" id="UP000054359"/>
    </source>
</evidence>
<dbReference type="AlphaFoldDB" id="A0A087SX39"/>
<dbReference type="EMBL" id="KK112354">
    <property type="protein sequence ID" value="KFM57428.1"/>
    <property type="molecule type" value="Genomic_DNA"/>
</dbReference>
<keyword evidence="2" id="KW-1185">Reference proteome</keyword>
<proteinExistence type="predicted"/>
<feature type="non-terminal residue" evidence="1">
    <location>
        <position position="46"/>
    </location>
</feature>
<reference evidence="1 2" key="1">
    <citation type="submission" date="2013-11" db="EMBL/GenBank/DDBJ databases">
        <title>Genome sequencing of Stegodyphus mimosarum.</title>
        <authorList>
            <person name="Bechsgaard J."/>
        </authorList>
    </citation>
    <scope>NUCLEOTIDE SEQUENCE [LARGE SCALE GENOMIC DNA]</scope>
</reference>
<name>A0A087SX39_STEMI</name>
<dbReference type="Proteomes" id="UP000054359">
    <property type="component" value="Unassembled WGS sequence"/>
</dbReference>
<evidence type="ECO:0000313" key="1">
    <source>
        <dbReference type="EMBL" id="KFM57428.1"/>
    </source>
</evidence>
<organism evidence="1 2">
    <name type="scientific">Stegodyphus mimosarum</name>
    <name type="common">African social velvet spider</name>
    <dbReference type="NCBI Taxonomy" id="407821"/>
    <lineage>
        <taxon>Eukaryota</taxon>
        <taxon>Metazoa</taxon>
        <taxon>Ecdysozoa</taxon>
        <taxon>Arthropoda</taxon>
        <taxon>Chelicerata</taxon>
        <taxon>Arachnida</taxon>
        <taxon>Araneae</taxon>
        <taxon>Araneomorphae</taxon>
        <taxon>Entelegynae</taxon>
        <taxon>Eresoidea</taxon>
        <taxon>Eresidae</taxon>
        <taxon>Stegodyphus</taxon>
    </lineage>
</organism>
<sequence length="46" mass="5335">MPKNTTGRAGVLSWLPILLPMEYTTSLFRYELTSICHKRSDPLFFC</sequence>
<gene>
    <name evidence="1" type="ORF">X975_24275</name>
</gene>